<evidence type="ECO:0000256" key="11">
    <source>
        <dbReference type="ARBA" id="ARBA00023204"/>
    </source>
</evidence>
<organism evidence="13 14">
    <name type="scientific">Conexivisphaera calida</name>
    <dbReference type="NCBI Taxonomy" id="1874277"/>
    <lineage>
        <taxon>Archaea</taxon>
        <taxon>Nitrososphaerota</taxon>
        <taxon>Conexivisphaeria</taxon>
        <taxon>Conexivisphaerales</taxon>
        <taxon>Conexivisphaeraceae</taxon>
        <taxon>Conexivisphaera</taxon>
    </lineage>
</organism>
<dbReference type="Gene3D" id="3.40.470.10">
    <property type="entry name" value="Uracil-DNA glycosylase-like domain"/>
    <property type="match status" value="1"/>
</dbReference>
<evidence type="ECO:0000256" key="1">
    <source>
        <dbReference type="ARBA" id="ARBA00001400"/>
    </source>
</evidence>
<dbReference type="GO" id="GO:0004844">
    <property type="term" value="F:uracil DNA N-glycosylase activity"/>
    <property type="evidence" value="ECO:0007669"/>
    <property type="project" value="UniProtKB-EC"/>
</dbReference>
<sequence length="221" mass="23965">MEYLSWLKEAATDFSRGLPAGGVETLEEVADAVKLCRACPLHASRRNAVPGEGTGRSGVMFVGEAPGRNEDEQGRPFVGAAGQLLTDLITRVLGLRREDVFITNVVKCRPPGNREPEPEEVATCWRYLEAQVRILRPRIIVALGRHAATALLAGPGSRPLSINGVRGRPRVVRISGLEVTVFPTLHPAAALYNRQQVDALEEDFRHLSGLLGGGTLDRFLG</sequence>
<dbReference type="GO" id="GO:0006281">
    <property type="term" value="P:DNA repair"/>
    <property type="evidence" value="ECO:0007669"/>
    <property type="project" value="UniProtKB-KW"/>
</dbReference>
<dbReference type="GO" id="GO:0046872">
    <property type="term" value="F:metal ion binding"/>
    <property type="evidence" value="ECO:0007669"/>
    <property type="project" value="UniProtKB-KW"/>
</dbReference>
<reference evidence="13 14" key="1">
    <citation type="journal article" date="2019" name="ISME J.">
        <title>Isolation and characterization of a thermophilic sulfur- and iron-reducing thaumarchaeote from a terrestrial acidic hot spring.</title>
        <authorList>
            <person name="Kato S."/>
            <person name="Itoh T."/>
            <person name="Yuki M."/>
            <person name="Nagamori M."/>
            <person name="Ohnishi M."/>
            <person name="Uematsu K."/>
            <person name="Suzuki K."/>
            <person name="Takashina T."/>
            <person name="Ohkuma M."/>
        </authorList>
    </citation>
    <scope>NUCLEOTIDE SEQUENCE [LARGE SCALE GENOMIC DNA]</scope>
    <source>
        <strain evidence="13 14">NAS-02</strain>
    </source>
</reference>
<keyword evidence="6" id="KW-0479">Metal-binding</keyword>
<protein>
    <recommendedName>
        <fullName evidence="4">Type-4 uracil-DNA glycosylase</fullName>
        <ecNumber evidence="3">3.2.2.27</ecNumber>
    </recommendedName>
</protein>
<dbReference type="SMART" id="SM00986">
    <property type="entry name" value="UDG"/>
    <property type="match status" value="1"/>
</dbReference>
<dbReference type="InterPro" id="IPR036895">
    <property type="entry name" value="Uracil-DNA_glycosylase-like_sf"/>
</dbReference>
<evidence type="ECO:0000256" key="10">
    <source>
        <dbReference type="ARBA" id="ARBA00023014"/>
    </source>
</evidence>
<evidence type="ECO:0000256" key="8">
    <source>
        <dbReference type="ARBA" id="ARBA00022801"/>
    </source>
</evidence>
<keyword evidence="9" id="KW-0408">Iron</keyword>
<keyword evidence="10" id="KW-0411">Iron-sulfur</keyword>
<dbReference type="PANTHER" id="PTHR33693">
    <property type="entry name" value="TYPE-5 URACIL-DNA GLYCOSYLASE"/>
    <property type="match status" value="1"/>
</dbReference>
<evidence type="ECO:0000256" key="7">
    <source>
        <dbReference type="ARBA" id="ARBA00022763"/>
    </source>
</evidence>
<gene>
    <name evidence="13" type="ORF">NAS2_0580</name>
</gene>
<evidence type="ECO:0000256" key="5">
    <source>
        <dbReference type="ARBA" id="ARBA00022485"/>
    </source>
</evidence>
<dbReference type="CDD" id="cd10030">
    <property type="entry name" value="UDG-F4_TTUDGA_SPO1dp_like"/>
    <property type="match status" value="1"/>
</dbReference>
<dbReference type="InterPro" id="IPR005273">
    <property type="entry name" value="Ura-DNA_glyco_family4"/>
</dbReference>
<comment type="catalytic activity">
    <reaction evidence="1">
        <text>Hydrolyzes single-stranded DNA or mismatched double-stranded DNA and polynucleotides, releasing free uracil.</text>
        <dbReference type="EC" id="3.2.2.27"/>
    </reaction>
</comment>
<dbReference type="NCBIfam" id="NF040953">
    <property type="entry name" value="Arch_udg"/>
    <property type="match status" value="1"/>
</dbReference>
<comment type="similarity">
    <text evidence="2">Belongs to the uracil-DNA glycosylase (UDG) superfamily. Type 4 (UDGa) family.</text>
</comment>
<evidence type="ECO:0000256" key="3">
    <source>
        <dbReference type="ARBA" id="ARBA00012030"/>
    </source>
</evidence>
<evidence type="ECO:0000313" key="14">
    <source>
        <dbReference type="Proteomes" id="UP000509448"/>
    </source>
</evidence>
<name>A0A4P2VBR2_9ARCH</name>
<dbReference type="InterPro" id="IPR005122">
    <property type="entry name" value="Uracil-DNA_glycosylase-like"/>
</dbReference>
<dbReference type="AlphaFoldDB" id="A0A4P2VBR2"/>
<proteinExistence type="inferred from homology"/>
<dbReference type="SMART" id="SM00987">
    <property type="entry name" value="UreE_C"/>
    <property type="match status" value="1"/>
</dbReference>
<keyword evidence="8" id="KW-0378">Hydrolase</keyword>
<dbReference type="InterPro" id="IPR051536">
    <property type="entry name" value="UDG_Type-4/5"/>
</dbReference>
<evidence type="ECO:0000256" key="2">
    <source>
        <dbReference type="ARBA" id="ARBA00006521"/>
    </source>
</evidence>
<dbReference type="GO" id="GO:0051539">
    <property type="term" value="F:4 iron, 4 sulfur cluster binding"/>
    <property type="evidence" value="ECO:0007669"/>
    <property type="project" value="UniProtKB-KW"/>
</dbReference>
<keyword evidence="14" id="KW-1185">Reference proteome</keyword>
<evidence type="ECO:0000256" key="4">
    <source>
        <dbReference type="ARBA" id="ARBA00019403"/>
    </source>
</evidence>
<accession>A0A4P2VBR2</accession>
<keyword evidence="5" id="KW-0004">4Fe-4S</keyword>
<dbReference type="SUPFAM" id="SSF52141">
    <property type="entry name" value="Uracil-DNA glycosylase-like"/>
    <property type="match status" value="1"/>
</dbReference>
<dbReference type="InterPro" id="IPR053423">
    <property type="entry name" value="Type-4_UDG"/>
</dbReference>
<dbReference type="EC" id="3.2.2.27" evidence="3"/>
<evidence type="ECO:0000259" key="12">
    <source>
        <dbReference type="SMART" id="SM00986"/>
    </source>
</evidence>
<keyword evidence="7" id="KW-0227">DNA damage</keyword>
<evidence type="ECO:0000256" key="9">
    <source>
        <dbReference type="ARBA" id="ARBA00023004"/>
    </source>
</evidence>
<dbReference type="EMBL" id="AP018732">
    <property type="protein sequence ID" value="BBE41969.1"/>
    <property type="molecule type" value="Genomic_DNA"/>
</dbReference>
<dbReference type="NCBIfam" id="TIGR00758">
    <property type="entry name" value="UDG_fam4"/>
    <property type="match status" value="1"/>
</dbReference>
<dbReference type="OrthoDB" id="8612at2157"/>
<dbReference type="KEGG" id="ccai:NAS2_0580"/>
<feature type="domain" description="Uracil-DNA glycosylase-like" evidence="12">
    <location>
        <begin position="50"/>
        <end position="205"/>
    </location>
</feature>
<keyword evidence="11" id="KW-0234">DNA repair</keyword>
<evidence type="ECO:0000313" key="13">
    <source>
        <dbReference type="EMBL" id="BBE41969.1"/>
    </source>
</evidence>
<evidence type="ECO:0000256" key="6">
    <source>
        <dbReference type="ARBA" id="ARBA00022723"/>
    </source>
</evidence>
<dbReference type="PANTHER" id="PTHR33693:SF1">
    <property type="entry name" value="TYPE-4 URACIL-DNA GLYCOSYLASE"/>
    <property type="match status" value="1"/>
</dbReference>
<dbReference type="Proteomes" id="UP000509448">
    <property type="component" value="Chromosome"/>
</dbReference>
<dbReference type="Pfam" id="PF03167">
    <property type="entry name" value="UDG"/>
    <property type="match status" value="1"/>
</dbReference>